<name>A0A177ZJ42_9BACI</name>
<dbReference type="InterPro" id="IPR025906">
    <property type="entry name" value="YjfB_motility"/>
</dbReference>
<accession>A0A177ZJ42</accession>
<dbReference type="Proteomes" id="UP000077881">
    <property type="component" value="Unassembled WGS sequence"/>
</dbReference>
<dbReference type="RefSeq" id="WP_064468659.1">
    <property type="nucleotide sequence ID" value="NZ_LDJR01000058.1"/>
</dbReference>
<comment type="caution">
    <text evidence="1">The sequence shown here is derived from an EMBL/GenBank/DDBJ whole genome shotgun (WGS) entry which is preliminary data.</text>
</comment>
<organism evidence="1 2">
    <name type="scientific">Lederbergia galactosidilytica</name>
    <dbReference type="NCBI Taxonomy" id="217031"/>
    <lineage>
        <taxon>Bacteria</taxon>
        <taxon>Bacillati</taxon>
        <taxon>Bacillota</taxon>
        <taxon>Bacilli</taxon>
        <taxon>Bacillales</taxon>
        <taxon>Bacillaceae</taxon>
        <taxon>Lederbergia</taxon>
    </lineage>
</organism>
<gene>
    <name evidence="1" type="ORF">ABB05_18265</name>
</gene>
<sequence length="66" mass="7019">MDIAGLSMALNQTQLKQQASILLTKKSMEMMGQQGEALKTLLQSTNVSAVQHAAQPHLGGNIDLKG</sequence>
<proteinExistence type="predicted"/>
<evidence type="ECO:0000313" key="1">
    <source>
        <dbReference type="EMBL" id="OAK67977.1"/>
    </source>
</evidence>
<keyword evidence="2" id="KW-1185">Reference proteome</keyword>
<evidence type="ECO:0008006" key="3">
    <source>
        <dbReference type="Google" id="ProtNLM"/>
    </source>
</evidence>
<dbReference type="AlphaFoldDB" id="A0A177ZJ42"/>
<reference evidence="1 2" key="1">
    <citation type="submission" date="2015-05" db="EMBL/GenBank/DDBJ databases">
        <title>Comparison of genome.</title>
        <authorList>
            <person name="Zheng Z."/>
            <person name="Sun M."/>
        </authorList>
    </citation>
    <scope>NUCLEOTIDE SEQUENCE [LARGE SCALE GENOMIC DNA]</scope>
    <source>
        <strain evidence="1 2">G25-74</strain>
    </source>
</reference>
<dbReference type="PATRIC" id="fig|217031.6.peg.3960"/>
<dbReference type="OrthoDB" id="1924973at2"/>
<evidence type="ECO:0000313" key="2">
    <source>
        <dbReference type="Proteomes" id="UP000077881"/>
    </source>
</evidence>
<dbReference type="Pfam" id="PF14070">
    <property type="entry name" value="YjfB_motility"/>
    <property type="match status" value="1"/>
</dbReference>
<protein>
    <recommendedName>
        <fullName evidence="3">Motility protein</fullName>
    </recommendedName>
</protein>
<dbReference type="EMBL" id="LDJR01000058">
    <property type="protein sequence ID" value="OAK67977.1"/>
    <property type="molecule type" value="Genomic_DNA"/>
</dbReference>